<reference evidence="1 2" key="1">
    <citation type="journal article" date="2019" name="Int. J. Syst. Evol. Microbiol.">
        <title>The Global Catalogue of Microorganisms (GCM) 10K type strain sequencing project: providing services to taxonomists for standard genome sequencing and annotation.</title>
        <authorList>
            <consortium name="The Broad Institute Genomics Platform"/>
            <consortium name="The Broad Institute Genome Sequencing Center for Infectious Disease"/>
            <person name="Wu L."/>
            <person name="Ma J."/>
        </authorList>
    </citation>
    <scope>NUCLEOTIDE SEQUENCE [LARGE SCALE GENOMIC DNA]</scope>
    <source>
        <strain evidence="1 2">JCM 6921</strain>
    </source>
</reference>
<dbReference type="Proteomes" id="UP001500058">
    <property type="component" value="Unassembled WGS sequence"/>
</dbReference>
<gene>
    <name evidence="1" type="ORF">GCM10010420_50940</name>
</gene>
<organism evidence="1 2">
    <name type="scientific">Streptomyces glaucosporus</name>
    <dbReference type="NCBI Taxonomy" id="284044"/>
    <lineage>
        <taxon>Bacteria</taxon>
        <taxon>Bacillati</taxon>
        <taxon>Actinomycetota</taxon>
        <taxon>Actinomycetes</taxon>
        <taxon>Kitasatosporales</taxon>
        <taxon>Streptomycetaceae</taxon>
        <taxon>Streptomyces</taxon>
    </lineage>
</organism>
<sequence length="57" mass="5642">MNSTPALVAATVAGVPPDAGLCFFLATPCTPRIAVGTAPGRTRVRRGGVSSDWSAGG</sequence>
<evidence type="ECO:0000313" key="1">
    <source>
        <dbReference type="EMBL" id="GAA2414984.1"/>
    </source>
</evidence>
<protein>
    <submittedName>
        <fullName evidence="1">Uncharacterized protein</fullName>
    </submittedName>
</protein>
<evidence type="ECO:0000313" key="2">
    <source>
        <dbReference type="Proteomes" id="UP001500058"/>
    </source>
</evidence>
<dbReference type="EMBL" id="BAAATJ010000033">
    <property type="protein sequence ID" value="GAA2414984.1"/>
    <property type="molecule type" value="Genomic_DNA"/>
</dbReference>
<comment type="caution">
    <text evidence="1">The sequence shown here is derived from an EMBL/GenBank/DDBJ whole genome shotgun (WGS) entry which is preliminary data.</text>
</comment>
<proteinExistence type="predicted"/>
<keyword evidence="2" id="KW-1185">Reference proteome</keyword>
<accession>A0ABN3IV95</accession>
<name>A0ABN3IV95_9ACTN</name>